<sequence>MGQAVRLEREGEIGVIVVENPPVNALGQAVRQGLLACLAQAEADEAVRALVILGAGRTFMAGADIREFGKPPVPPFLPDVVDAIEEARKPTVAAIHGTALGGGLEIAMGCDYRVALAGAKVGLPEVTLGLLPGAGGTQRLPRLAGVEAAIEIMTGGKPLPSAEAVRLGIVDEVAEGADARAIGVDFARRLLRDGAVKRRTRDLSAPLDAARADPALLATAREKVAGRSRGLVSPLLIVDAVEAAVRGDFAAGLKRERELFEQAMDSPQRRGLIHAFFSQRQAARVPGLSPDVRPRPVAQAAVIGAGTMGTGIAMVFANAGLPVFLLETDESALGRGMETIRRTYEGAVSKGRMKEAELARRMALVRPTLDYAGIGEADIVVEAVFESMEVKREVFARLDAVMKPGAILATNTSTLDIDVIAAVTGRPQDVAGMHFFSPAHIMRLLENVRGARTAPDVQATLMELGKRLGKVSIMTGVCYGFVGNRMLHQRGREAIDLVEEGASPAEVDAVLTDFGFPMGQFALWDLAGIDVGWRIRQERRKSGDPDAPSPNWLDRVAEKGRFGQKTGAGVYAYEPGSRAPLPDPEVEALIAAWREEKGVTPRRIAPQEILERCLYATVNEGARILEEGIAARAGDIDVAWVNGYGFPAHKGGPMFWADETGLAAIVEALGSYARQPGRAHLEPAPLLARLAREGRGFKDLPEA</sequence>
<evidence type="ECO:0000256" key="9">
    <source>
        <dbReference type="ARBA" id="ARBA00023140"/>
    </source>
</evidence>
<comment type="subcellular location">
    <subcellularLocation>
        <location evidence="1">Peroxisome</location>
    </subcellularLocation>
</comment>
<evidence type="ECO:0000256" key="2">
    <source>
        <dbReference type="ARBA" id="ARBA00005005"/>
    </source>
</evidence>
<feature type="domain" description="3-hydroxyacyl-CoA dehydrogenase C-terminal" evidence="15">
    <location>
        <begin position="609"/>
        <end position="695"/>
    </location>
</feature>
<dbReference type="InterPro" id="IPR006176">
    <property type="entry name" value="3-OHacyl-CoA_DH_NAD-bd"/>
</dbReference>
<evidence type="ECO:0000256" key="7">
    <source>
        <dbReference type="ARBA" id="ARBA00023027"/>
    </source>
</evidence>
<dbReference type="InterPro" id="IPR008927">
    <property type="entry name" value="6-PGluconate_DH-like_C_sf"/>
</dbReference>
<keyword evidence="12" id="KW-0511">Multifunctional enzyme</keyword>
<evidence type="ECO:0000313" key="17">
    <source>
        <dbReference type="EMBL" id="MFD2237396.1"/>
    </source>
</evidence>
<dbReference type="PROSITE" id="PS00166">
    <property type="entry name" value="ENOYL_COA_HYDRATASE"/>
    <property type="match status" value="1"/>
</dbReference>
<comment type="pathway">
    <text evidence="2">Lipid metabolism; fatty acid beta-oxidation.</text>
</comment>
<keyword evidence="8" id="KW-0443">Lipid metabolism</keyword>
<dbReference type="InterPro" id="IPR018376">
    <property type="entry name" value="Enoyl-CoA_hyd/isom_CS"/>
</dbReference>
<dbReference type="Gene3D" id="1.10.1040.50">
    <property type="match status" value="1"/>
</dbReference>
<dbReference type="CDD" id="cd06558">
    <property type="entry name" value="crotonase-like"/>
    <property type="match status" value="1"/>
</dbReference>
<evidence type="ECO:0000259" key="15">
    <source>
        <dbReference type="Pfam" id="PF00725"/>
    </source>
</evidence>
<evidence type="ECO:0000256" key="6">
    <source>
        <dbReference type="ARBA" id="ARBA00023002"/>
    </source>
</evidence>
<dbReference type="Gene3D" id="3.40.50.720">
    <property type="entry name" value="NAD(P)-binding Rossmann-like Domain"/>
    <property type="match status" value="1"/>
</dbReference>
<protein>
    <submittedName>
        <fullName evidence="17">3-hydroxyacyl-CoA dehydrogenase NAD-binding domain-containing protein</fullName>
    </submittedName>
</protein>
<comment type="similarity">
    <text evidence="14">Belongs to the enoyl-CoA hydratase/isomerase family.</text>
</comment>
<evidence type="ECO:0000313" key="18">
    <source>
        <dbReference type="Proteomes" id="UP001597371"/>
    </source>
</evidence>
<evidence type="ECO:0000256" key="3">
    <source>
        <dbReference type="ARBA" id="ARBA00008750"/>
    </source>
</evidence>
<keyword evidence="5" id="KW-0442">Lipid degradation</keyword>
<comment type="similarity">
    <text evidence="3">In the N-terminal section; belongs to the enoyl-CoA hydratase/isomerase family.</text>
</comment>
<dbReference type="Pfam" id="PF00378">
    <property type="entry name" value="ECH_1"/>
    <property type="match status" value="1"/>
</dbReference>
<comment type="catalytic activity">
    <reaction evidence="13">
        <text>a (3S)-3-hydroxyacyl-CoA + NAD(+) = a 3-oxoacyl-CoA + NADH + H(+)</text>
        <dbReference type="Rhea" id="RHEA:22432"/>
        <dbReference type="ChEBI" id="CHEBI:15378"/>
        <dbReference type="ChEBI" id="CHEBI:57318"/>
        <dbReference type="ChEBI" id="CHEBI:57540"/>
        <dbReference type="ChEBI" id="CHEBI:57945"/>
        <dbReference type="ChEBI" id="CHEBI:90726"/>
        <dbReference type="EC" id="1.1.1.35"/>
    </reaction>
</comment>
<dbReference type="Gene3D" id="3.90.226.10">
    <property type="entry name" value="2-enoyl-CoA Hydratase, Chain A, domain 1"/>
    <property type="match status" value="1"/>
</dbReference>
<dbReference type="SUPFAM" id="SSF48179">
    <property type="entry name" value="6-phosphogluconate dehydrogenase C-terminal domain-like"/>
    <property type="match status" value="2"/>
</dbReference>
<comment type="caution">
    <text evidence="17">The sequence shown here is derived from an EMBL/GenBank/DDBJ whole genome shotgun (WGS) entry which is preliminary data.</text>
</comment>
<dbReference type="SUPFAM" id="SSF51735">
    <property type="entry name" value="NAD(P)-binding Rossmann-fold domains"/>
    <property type="match status" value="1"/>
</dbReference>
<dbReference type="RefSeq" id="WP_209737466.1">
    <property type="nucleotide sequence ID" value="NZ_CP072611.1"/>
</dbReference>
<proteinExistence type="inferred from homology"/>
<keyword evidence="7" id="KW-0520">NAD</keyword>
<evidence type="ECO:0000256" key="10">
    <source>
        <dbReference type="ARBA" id="ARBA00023235"/>
    </source>
</evidence>
<keyword evidence="6" id="KW-0560">Oxidoreductase</keyword>
<keyword evidence="9" id="KW-0576">Peroxisome</keyword>
<dbReference type="Proteomes" id="UP001597371">
    <property type="component" value="Unassembled WGS sequence"/>
</dbReference>
<keyword evidence="18" id="KW-1185">Reference proteome</keyword>
<feature type="domain" description="3-hydroxyacyl-CoA dehydrogenase C-terminal" evidence="15">
    <location>
        <begin position="480"/>
        <end position="573"/>
    </location>
</feature>
<dbReference type="InterPro" id="IPR036291">
    <property type="entry name" value="NAD(P)-bd_dom_sf"/>
</dbReference>
<evidence type="ECO:0000256" key="4">
    <source>
        <dbReference type="ARBA" id="ARBA00022832"/>
    </source>
</evidence>
<evidence type="ECO:0000259" key="16">
    <source>
        <dbReference type="Pfam" id="PF02737"/>
    </source>
</evidence>
<evidence type="ECO:0000256" key="13">
    <source>
        <dbReference type="ARBA" id="ARBA00049556"/>
    </source>
</evidence>
<dbReference type="EMBL" id="JBHUIJ010000009">
    <property type="protein sequence ID" value="MFD2237396.1"/>
    <property type="molecule type" value="Genomic_DNA"/>
</dbReference>
<dbReference type="Pfam" id="PF02737">
    <property type="entry name" value="3HCDH_N"/>
    <property type="match status" value="1"/>
</dbReference>
<dbReference type="InterPro" id="IPR029045">
    <property type="entry name" value="ClpP/crotonase-like_dom_sf"/>
</dbReference>
<evidence type="ECO:0000256" key="11">
    <source>
        <dbReference type="ARBA" id="ARBA00023239"/>
    </source>
</evidence>
<dbReference type="PANTHER" id="PTHR23309">
    <property type="entry name" value="3-HYDROXYACYL-COA DEHYROGENASE"/>
    <property type="match status" value="1"/>
</dbReference>
<evidence type="ECO:0000256" key="5">
    <source>
        <dbReference type="ARBA" id="ARBA00022963"/>
    </source>
</evidence>
<dbReference type="InterPro" id="IPR001753">
    <property type="entry name" value="Enoyl-CoA_hydra/iso"/>
</dbReference>
<evidence type="ECO:0000256" key="8">
    <source>
        <dbReference type="ARBA" id="ARBA00023098"/>
    </source>
</evidence>
<evidence type="ECO:0000256" key="14">
    <source>
        <dbReference type="RuleBase" id="RU003707"/>
    </source>
</evidence>
<feature type="domain" description="3-hydroxyacyl-CoA dehydrogenase NAD binding" evidence="16">
    <location>
        <begin position="300"/>
        <end position="475"/>
    </location>
</feature>
<keyword evidence="10" id="KW-0413">Isomerase</keyword>
<dbReference type="Pfam" id="PF00725">
    <property type="entry name" value="3HCDH"/>
    <property type="match status" value="2"/>
</dbReference>
<evidence type="ECO:0000256" key="12">
    <source>
        <dbReference type="ARBA" id="ARBA00023268"/>
    </source>
</evidence>
<reference evidence="18" key="1">
    <citation type="journal article" date="2019" name="Int. J. Syst. Evol. Microbiol.">
        <title>The Global Catalogue of Microorganisms (GCM) 10K type strain sequencing project: providing services to taxonomists for standard genome sequencing and annotation.</title>
        <authorList>
            <consortium name="The Broad Institute Genomics Platform"/>
            <consortium name="The Broad Institute Genome Sequencing Center for Infectious Disease"/>
            <person name="Wu L."/>
            <person name="Ma J."/>
        </authorList>
    </citation>
    <scope>NUCLEOTIDE SEQUENCE [LARGE SCALE GENOMIC DNA]</scope>
    <source>
        <strain evidence="18">ZS-35-S2</strain>
    </source>
</reference>
<name>A0ABW5CMA4_9HYPH</name>
<evidence type="ECO:0000256" key="1">
    <source>
        <dbReference type="ARBA" id="ARBA00004275"/>
    </source>
</evidence>
<gene>
    <name evidence="17" type="ORF">ACFSKQ_07945</name>
</gene>
<keyword evidence="4" id="KW-0276">Fatty acid metabolism</keyword>
<organism evidence="17 18">
    <name type="scientific">Aureimonas populi</name>
    <dbReference type="NCBI Taxonomy" id="1701758"/>
    <lineage>
        <taxon>Bacteria</taxon>
        <taxon>Pseudomonadati</taxon>
        <taxon>Pseudomonadota</taxon>
        <taxon>Alphaproteobacteria</taxon>
        <taxon>Hyphomicrobiales</taxon>
        <taxon>Aurantimonadaceae</taxon>
        <taxon>Aureimonas</taxon>
    </lineage>
</organism>
<dbReference type="PANTHER" id="PTHR23309:SF51">
    <property type="entry name" value="3-HYDROXYACYL-COA DEHYDROGENASE-RELATED"/>
    <property type="match status" value="1"/>
</dbReference>
<accession>A0ABW5CMA4</accession>
<keyword evidence="11" id="KW-0456">Lyase</keyword>
<dbReference type="InterPro" id="IPR006108">
    <property type="entry name" value="3HC_DH_C"/>
</dbReference>
<dbReference type="SUPFAM" id="SSF52096">
    <property type="entry name" value="ClpP/crotonase"/>
    <property type="match status" value="1"/>
</dbReference>